<proteinExistence type="predicted"/>
<feature type="coiled-coil region" evidence="1">
    <location>
        <begin position="85"/>
        <end position="112"/>
    </location>
</feature>
<keyword evidence="1" id="KW-0175">Coiled coil</keyword>
<protein>
    <submittedName>
        <fullName evidence="2">Uncharacterized protein</fullName>
    </submittedName>
</protein>
<sequence length="252" mass="28927">MATPSSEAQSLLLRLLGELRNRIYKFALTAPRSLVLNFHTSNPDRPALYLPPDEYHPDKNHLDVAAHTAAFPLNKQVCDGQCHSYNQLKLVKKQLYQEIKRLELRFKDVRLLATRANPSSERLSSFTSRMSHDQRSWFCTLIIDSDFEFEKYAFGVVEDWEKMCINRGDIDIVLDFCNNHSDVHVIWLRFGMLHARTLGTDSVSLRDAHHENPFLLHFSSSQYTSPGSTFDSDERVQLIRVGIRGGETSVDS</sequence>
<dbReference type="InterPro" id="IPR038883">
    <property type="entry name" value="AN11006-like"/>
</dbReference>
<dbReference type="EMBL" id="ML976657">
    <property type="protein sequence ID" value="KAF1979826.1"/>
    <property type="molecule type" value="Genomic_DNA"/>
</dbReference>
<organism evidence="2 3">
    <name type="scientific">Bimuria novae-zelandiae CBS 107.79</name>
    <dbReference type="NCBI Taxonomy" id="1447943"/>
    <lineage>
        <taxon>Eukaryota</taxon>
        <taxon>Fungi</taxon>
        <taxon>Dikarya</taxon>
        <taxon>Ascomycota</taxon>
        <taxon>Pezizomycotina</taxon>
        <taxon>Dothideomycetes</taxon>
        <taxon>Pleosporomycetidae</taxon>
        <taxon>Pleosporales</taxon>
        <taxon>Massarineae</taxon>
        <taxon>Didymosphaeriaceae</taxon>
        <taxon>Bimuria</taxon>
    </lineage>
</organism>
<evidence type="ECO:0000313" key="3">
    <source>
        <dbReference type="Proteomes" id="UP000800036"/>
    </source>
</evidence>
<dbReference type="Proteomes" id="UP000800036">
    <property type="component" value="Unassembled WGS sequence"/>
</dbReference>
<evidence type="ECO:0000256" key="1">
    <source>
        <dbReference type="SAM" id="Coils"/>
    </source>
</evidence>
<reference evidence="2" key="1">
    <citation type="journal article" date="2020" name="Stud. Mycol.">
        <title>101 Dothideomycetes genomes: a test case for predicting lifestyles and emergence of pathogens.</title>
        <authorList>
            <person name="Haridas S."/>
            <person name="Albert R."/>
            <person name="Binder M."/>
            <person name="Bloem J."/>
            <person name="Labutti K."/>
            <person name="Salamov A."/>
            <person name="Andreopoulos B."/>
            <person name="Baker S."/>
            <person name="Barry K."/>
            <person name="Bills G."/>
            <person name="Bluhm B."/>
            <person name="Cannon C."/>
            <person name="Castanera R."/>
            <person name="Culley D."/>
            <person name="Daum C."/>
            <person name="Ezra D."/>
            <person name="Gonzalez J."/>
            <person name="Henrissat B."/>
            <person name="Kuo A."/>
            <person name="Liang C."/>
            <person name="Lipzen A."/>
            <person name="Lutzoni F."/>
            <person name="Magnuson J."/>
            <person name="Mondo S."/>
            <person name="Nolan M."/>
            <person name="Ohm R."/>
            <person name="Pangilinan J."/>
            <person name="Park H.-J."/>
            <person name="Ramirez L."/>
            <person name="Alfaro M."/>
            <person name="Sun H."/>
            <person name="Tritt A."/>
            <person name="Yoshinaga Y."/>
            <person name="Zwiers L.-H."/>
            <person name="Turgeon B."/>
            <person name="Goodwin S."/>
            <person name="Spatafora J."/>
            <person name="Crous P."/>
            <person name="Grigoriev I."/>
        </authorList>
    </citation>
    <scope>NUCLEOTIDE SEQUENCE</scope>
    <source>
        <strain evidence="2">CBS 107.79</strain>
    </source>
</reference>
<dbReference type="AlphaFoldDB" id="A0A6A5VY60"/>
<dbReference type="PANTHER" id="PTHR42085:SF1">
    <property type="entry name" value="F-BOX DOMAIN-CONTAINING PROTEIN"/>
    <property type="match status" value="1"/>
</dbReference>
<dbReference type="PANTHER" id="PTHR42085">
    <property type="entry name" value="F-BOX DOMAIN-CONTAINING PROTEIN"/>
    <property type="match status" value="1"/>
</dbReference>
<evidence type="ECO:0000313" key="2">
    <source>
        <dbReference type="EMBL" id="KAF1979826.1"/>
    </source>
</evidence>
<gene>
    <name evidence="2" type="ORF">BU23DRAFT_637173</name>
</gene>
<name>A0A6A5VY60_9PLEO</name>
<keyword evidence="3" id="KW-1185">Reference proteome</keyword>
<accession>A0A6A5VY60</accession>